<dbReference type="GO" id="GO:0006402">
    <property type="term" value="P:mRNA catabolic process"/>
    <property type="evidence" value="ECO:0007669"/>
    <property type="project" value="InterPro"/>
</dbReference>
<evidence type="ECO:0000313" key="5">
    <source>
        <dbReference type="Proteomes" id="UP000620327"/>
    </source>
</evidence>
<dbReference type="InterPro" id="IPR003751">
    <property type="entry name" value="CsrA"/>
</dbReference>
<dbReference type="AlphaFoldDB" id="A0A923S915"/>
<proteinExistence type="predicted"/>
<reference evidence="4" key="1">
    <citation type="submission" date="2020-08" db="EMBL/GenBank/DDBJ databases">
        <title>Genome public.</title>
        <authorList>
            <person name="Liu C."/>
            <person name="Sun Q."/>
        </authorList>
    </citation>
    <scope>NUCLEOTIDE SEQUENCE</scope>
    <source>
        <strain evidence="4">BX15</strain>
    </source>
</reference>
<dbReference type="GO" id="GO:0003723">
    <property type="term" value="F:RNA binding"/>
    <property type="evidence" value="ECO:0007669"/>
    <property type="project" value="InterPro"/>
</dbReference>
<evidence type="ECO:0000256" key="3">
    <source>
        <dbReference type="SAM" id="MobiDB-lite"/>
    </source>
</evidence>
<dbReference type="SUPFAM" id="SSF117130">
    <property type="entry name" value="CsrA-like"/>
    <property type="match status" value="1"/>
</dbReference>
<dbReference type="InterPro" id="IPR036107">
    <property type="entry name" value="CsrA_sf"/>
</dbReference>
<keyword evidence="2" id="KW-1005">Bacterial flagellum biogenesis</keyword>
<name>A0A923S915_9FIRM</name>
<comment type="caution">
    <text evidence="4">The sequence shown here is derived from an EMBL/GenBank/DDBJ whole genome shotgun (WGS) entry which is preliminary data.</text>
</comment>
<dbReference type="Proteomes" id="UP000620327">
    <property type="component" value="Unassembled WGS sequence"/>
</dbReference>
<dbReference type="GO" id="GO:0044781">
    <property type="term" value="P:bacterial-type flagellum organization"/>
    <property type="evidence" value="ECO:0007669"/>
    <property type="project" value="UniProtKB-KW"/>
</dbReference>
<dbReference type="Pfam" id="PF02599">
    <property type="entry name" value="CsrA"/>
    <property type="match status" value="1"/>
</dbReference>
<accession>A0A923S915</accession>
<feature type="region of interest" description="Disordered" evidence="3">
    <location>
        <begin position="44"/>
        <end position="87"/>
    </location>
</feature>
<dbReference type="GO" id="GO:0006109">
    <property type="term" value="P:regulation of carbohydrate metabolic process"/>
    <property type="evidence" value="ECO:0007669"/>
    <property type="project" value="InterPro"/>
</dbReference>
<evidence type="ECO:0000256" key="1">
    <source>
        <dbReference type="ARBA" id="ARBA00022491"/>
    </source>
</evidence>
<sequence>MLSLQLKSGEYLTIGDDIVVQVFEQGGTIRVAVKAPRELPILRGEVHERDGQRPDGLLRQRPKPPSERVRNARRMEELARKKETAAE</sequence>
<dbReference type="Gene3D" id="2.60.40.4380">
    <property type="entry name" value="Translational regulator CsrA"/>
    <property type="match status" value="1"/>
</dbReference>
<protein>
    <submittedName>
        <fullName evidence="4">Carbon storage regulator</fullName>
    </submittedName>
</protein>
<keyword evidence="1" id="KW-0678">Repressor</keyword>
<dbReference type="RefSeq" id="WP_187016434.1">
    <property type="nucleotide sequence ID" value="NZ_JACOQI010000063.1"/>
</dbReference>
<keyword evidence="5" id="KW-1185">Reference proteome</keyword>
<evidence type="ECO:0000256" key="2">
    <source>
        <dbReference type="ARBA" id="ARBA00022795"/>
    </source>
</evidence>
<dbReference type="EMBL" id="JACOQI010000063">
    <property type="protein sequence ID" value="MBC5772326.1"/>
    <property type="molecule type" value="Genomic_DNA"/>
</dbReference>
<gene>
    <name evidence="4" type="ORF">H8Z83_18830</name>
</gene>
<evidence type="ECO:0000313" key="4">
    <source>
        <dbReference type="EMBL" id="MBC5772326.1"/>
    </source>
</evidence>
<organism evidence="4 5">
    <name type="scientific">Dysosmobacter segnis</name>
    <dbReference type="NCBI Taxonomy" id="2763042"/>
    <lineage>
        <taxon>Bacteria</taxon>
        <taxon>Bacillati</taxon>
        <taxon>Bacillota</taxon>
        <taxon>Clostridia</taxon>
        <taxon>Eubacteriales</taxon>
        <taxon>Oscillospiraceae</taxon>
        <taxon>Dysosmobacter</taxon>
    </lineage>
</organism>